<sequence length="126" mass="14487">MKIRQYNVTFRVLTKKNAQPPNSHVFKPTRTIFELVQDIIATNLQTKSQEKLTINPYIAIQGKIPRPLAAMFFKQLELFSNSSMGANLLTKFLEDWTIYVASRALTRIMLRPHATQRTKGNHKSSP</sequence>
<comment type="caution">
    <text evidence="1">The sequence shown here is derived from an EMBL/GenBank/DDBJ whole genome shotgun (WGS) entry which is preliminary data.</text>
</comment>
<reference evidence="1" key="1">
    <citation type="journal article" date="2019" name="bioRxiv">
        <title>The Genome of the Zebra Mussel, Dreissena polymorpha: A Resource for Invasive Species Research.</title>
        <authorList>
            <person name="McCartney M.A."/>
            <person name="Auch B."/>
            <person name="Kono T."/>
            <person name="Mallez S."/>
            <person name="Zhang Y."/>
            <person name="Obille A."/>
            <person name="Becker A."/>
            <person name="Abrahante J.E."/>
            <person name="Garbe J."/>
            <person name="Badalamenti J.P."/>
            <person name="Herman A."/>
            <person name="Mangelson H."/>
            <person name="Liachko I."/>
            <person name="Sullivan S."/>
            <person name="Sone E.D."/>
            <person name="Koren S."/>
            <person name="Silverstein K.A.T."/>
            <person name="Beckman K.B."/>
            <person name="Gohl D.M."/>
        </authorList>
    </citation>
    <scope>NUCLEOTIDE SEQUENCE</scope>
    <source>
        <strain evidence="1">Duluth1</strain>
        <tissue evidence="1">Whole animal</tissue>
    </source>
</reference>
<organism evidence="1 2">
    <name type="scientific">Dreissena polymorpha</name>
    <name type="common">Zebra mussel</name>
    <name type="synonym">Mytilus polymorpha</name>
    <dbReference type="NCBI Taxonomy" id="45954"/>
    <lineage>
        <taxon>Eukaryota</taxon>
        <taxon>Metazoa</taxon>
        <taxon>Spiralia</taxon>
        <taxon>Lophotrochozoa</taxon>
        <taxon>Mollusca</taxon>
        <taxon>Bivalvia</taxon>
        <taxon>Autobranchia</taxon>
        <taxon>Heteroconchia</taxon>
        <taxon>Euheterodonta</taxon>
        <taxon>Imparidentia</taxon>
        <taxon>Neoheterodontei</taxon>
        <taxon>Myida</taxon>
        <taxon>Dreissenoidea</taxon>
        <taxon>Dreissenidae</taxon>
        <taxon>Dreissena</taxon>
    </lineage>
</organism>
<dbReference type="Proteomes" id="UP000828390">
    <property type="component" value="Unassembled WGS sequence"/>
</dbReference>
<name>A0A9D4BSX3_DREPO</name>
<dbReference type="EMBL" id="JAIWYP010000015">
    <property type="protein sequence ID" value="KAH3704297.1"/>
    <property type="molecule type" value="Genomic_DNA"/>
</dbReference>
<gene>
    <name evidence="1" type="ORF">DPMN_079353</name>
</gene>
<proteinExistence type="predicted"/>
<evidence type="ECO:0000313" key="1">
    <source>
        <dbReference type="EMBL" id="KAH3704297.1"/>
    </source>
</evidence>
<dbReference type="AlphaFoldDB" id="A0A9D4BSX3"/>
<accession>A0A9D4BSX3</accession>
<reference evidence="1" key="2">
    <citation type="submission" date="2020-11" db="EMBL/GenBank/DDBJ databases">
        <authorList>
            <person name="McCartney M.A."/>
            <person name="Auch B."/>
            <person name="Kono T."/>
            <person name="Mallez S."/>
            <person name="Becker A."/>
            <person name="Gohl D.M."/>
            <person name="Silverstein K.A.T."/>
            <person name="Koren S."/>
            <person name="Bechman K.B."/>
            <person name="Herman A."/>
            <person name="Abrahante J.E."/>
            <person name="Garbe J."/>
        </authorList>
    </citation>
    <scope>NUCLEOTIDE SEQUENCE</scope>
    <source>
        <strain evidence="1">Duluth1</strain>
        <tissue evidence="1">Whole animal</tissue>
    </source>
</reference>
<evidence type="ECO:0000313" key="2">
    <source>
        <dbReference type="Proteomes" id="UP000828390"/>
    </source>
</evidence>
<keyword evidence="2" id="KW-1185">Reference proteome</keyword>
<protein>
    <submittedName>
        <fullName evidence="1">Uncharacterized protein</fullName>
    </submittedName>
</protein>